<dbReference type="InParanoid" id="A0A066WBP0"/>
<dbReference type="OMA" id="ILVMNDM"/>
<dbReference type="InterPro" id="IPR015813">
    <property type="entry name" value="Pyrv/PenolPyrv_kinase-like_dom"/>
</dbReference>
<dbReference type="STRING" id="1037660.A0A066WBP0"/>
<dbReference type="Pfam" id="PF02548">
    <property type="entry name" value="Pantoate_transf"/>
    <property type="match status" value="1"/>
</dbReference>
<evidence type="ECO:0000313" key="8">
    <source>
        <dbReference type="EMBL" id="KDN49953.1"/>
    </source>
</evidence>
<comment type="catalytic activity">
    <reaction evidence="5 6">
        <text>(6R)-5,10-methylene-5,6,7,8-tetrahydrofolate + 3-methyl-2-oxobutanoate + H2O = 2-dehydropantoate + (6S)-5,6,7,8-tetrahydrofolate</text>
        <dbReference type="Rhea" id="RHEA:11824"/>
        <dbReference type="ChEBI" id="CHEBI:11561"/>
        <dbReference type="ChEBI" id="CHEBI:11851"/>
        <dbReference type="ChEBI" id="CHEBI:15377"/>
        <dbReference type="ChEBI" id="CHEBI:15636"/>
        <dbReference type="ChEBI" id="CHEBI:57453"/>
        <dbReference type="EC" id="2.1.2.11"/>
    </reaction>
</comment>
<evidence type="ECO:0000256" key="3">
    <source>
        <dbReference type="ARBA" id="ARBA00012618"/>
    </source>
</evidence>
<comment type="pathway">
    <text evidence="1 6">Cofactor biosynthesis; (R)-pantothenate biosynthesis; (R)-pantoate from 3-methyl-2-oxobutanoate: step 1/2.</text>
</comment>
<organism evidence="8 9">
    <name type="scientific">Tilletiaria anomala (strain ATCC 24038 / CBS 436.72 / UBC 951)</name>
    <dbReference type="NCBI Taxonomy" id="1037660"/>
    <lineage>
        <taxon>Eukaryota</taxon>
        <taxon>Fungi</taxon>
        <taxon>Dikarya</taxon>
        <taxon>Basidiomycota</taxon>
        <taxon>Ustilaginomycotina</taxon>
        <taxon>Exobasidiomycetes</taxon>
        <taxon>Georgefischeriales</taxon>
        <taxon>Tilletiariaceae</taxon>
        <taxon>Tilletiaria</taxon>
    </lineage>
</organism>
<dbReference type="UniPathway" id="UPA00028">
    <property type="reaction ID" value="UER00003"/>
</dbReference>
<accession>A0A066WBP0</accession>
<proteinExistence type="inferred from homology"/>
<dbReference type="Gene3D" id="3.20.20.60">
    <property type="entry name" value="Phosphoenolpyruvate-binding domains"/>
    <property type="match status" value="1"/>
</dbReference>
<dbReference type="HOGENOM" id="CLU_036645_0_0_1"/>
<dbReference type="EMBL" id="JMSN01000020">
    <property type="protein sequence ID" value="KDN49953.1"/>
    <property type="molecule type" value="Genomic_DNA"/>
</dbReference>
<dbReference type="GO" id="GO:0008168">
    <property type="term" value="F:methyltransferase activity"/>
    <property type="evidence" value="ECO:0007669"/>
    <property type="project" value="UniProtKB-KW"/>
</dbReference>
<gene>
    <name evidence="8" type="ORF">K437DRAFT_222150</name>
</gene>
<reference evidence="8 9" key="1">
    <citation type="submission" date="2014-05" db="EMBL/GenBank/DDBJ databases">
        <title>Draft genome sequence of a rare smut relative, Tilletiaria anomala UBC 951.</title>
        <authorList>
            <consortium name="DOE Joint Genome Institute"/>
            <person name="Toome M."/>
            <person name="Kuo A."/>
            <person name="Henrissat B."/>
            <person name="Lipzen A."/>
            <person name="Tritt A."/>
            <person name="Yoshinaga Y."/>
            <person name="Zane M."/>
            <person name="Barry K."/>
            <person name="Grigoriev I.V."/>
            <person name="Spatafora J.W."/>
            <person name="Aimea M.C."/>
        </authorList>
    </citation>
    <scope>NUCLEOTIDE SEQUENCE [LARGE SCALE GENOMIC DNA]</scope>
    <source>
        <strain evidence="8 9">UBC 951</strain>
    </source>
</reference>
<dbReference type="PANTHER" id="PTHR20881:SF0">
    <property type="entry name" value="3-METHYL-2-OXOBUTANOATE HYDROXYMETHYLTRANSFERASE"/>
    <property type="match status" value="1"/>
</dbReference>
<dbReference type="HAMAP" id="MF_00156">
    <property type="entry name" value="PanB"/>
    <property type="match status" value="1"/>
</dbReference>
<dbReference type="AlphaFoldDB" id="A0A066WBP0"/>
<feature type="region of interest" description="Disordered" evidence="7">
    <location>
        <begin position="317"/>
        <end position="347"/>
    </location>
</feature>
<dbReference type="GO" id="GO:0032259">
    <property type="term" value="P:methylation"/>
    <property type="evidence" value="ECO:0007669"/>
    <property type="project" value="UniProtKB-KW"/>
</dbReference>
<evidence type="ECO:0000313" key="9">
    <source>
        <dbReference type="Proteomes" id="UP000027361"/>
    </source>
</evidence>
<dbReference type="InterPro" id="IPR040442">
    <property type="entry name" value="Pyrv_kinase-like_dom_sf"/>
</dbReference>
<keyword evidence="4 6" id="KW-0808">Transferase</keyword>
<evidence type="ECO:0000256" key="2">
    <source>
        <dbReference type="ARBA" id="ARBA00008676"/>
    </source>
</evidence>
<evidence type="ECO:0000256" key="5">
    <source>
        <dbReference type="ARBA" id="ARBA00049172"/>
    </source>
</evidence>
<dbReference type="PANTHER" id="PTHR20881">
    <property type="entry name" value="3-METHYL-2-OXOBUTANOATE HYDROXYMETHYLTRANSFERASE"/>
    <property type="match status" value="1"/>
</dbReference>
<dbReference type="Proteomes" id="UP000027361">
    <property type="component" value="Unassembled WGS sequence"/>
</dbReference>
<name>A0A066WBP0_TILAU</name>
<dbReference type="InterPro" id="IPR003700">
    <property type="entry name" value="Pantoate_hydroxy_MeTrfase"/>
</dbReference>
<comment type="function">
    <text evidence="6">Catalyzes the reversible reaction in which hydroxymethyl group from 5,10-methylenetetrahydrofolate is transferred onto alpha-ketoisovalerate to form ketopantoate.</text>
</comment>
<evidence type="ECO:0000256" key="1">
    <source>
        <dbReference type="ARBA" id="ARBA00005033"/>
    </source>
</evidence>
<comment type="caution">
    <text evidence="8">The sequence shown here is derived from an EMBL/GenBank/DDBJ whole genome shotgun (WGS) entry which is preliminary data.</text>
</comment>
<dbReference type="OrthoDB" id="425211at2759"/>
<keyword evidence="6" id="KW-0566">Pantothenate biosynthesis</keyword>
<protein>
    <recommendedName>
        <fullName evidence="3 6">3-methyl-2-oxobutanoate hydroxymethyltransferase</fullName>
        <ecNumber evidence="3 6">2.1.2.11</ecNumber>
    </recommendedName>
</protein>
<feature type="region of interest" description="Disordered" evidence="7">
    <location>
        <begin position="255"/>
        <end position="284"/>
    </location>
</feature>
<dbReference type="GeneID" id="25262367"/>
<evidence type="ECO:0000256" key="6">
    <source>
        <dbReference type="RuleBase" id="RU362100"/>
    </source>
</evidence>
<feature type="compositionally biased region" description="Low complexity" evidence="7">
    <location>
        <begin position="321"/>
        <end position="344"/>
    </location>
</feature>
<dbReference type="GO" id="GO:0003864">
    <property type="term" value="F:3-methyl-2-oxobutanoate hydroxymethyltransferase activity"/>
    <property type="evidence" value="ECO:0007669"/>
    <property type="project" value="UniProtKB-EC"/>
</dbReference>
<evidence type="ECO:0000256" key="7">
    <source>
        <dbReference type="SAM" id="MobiDB-lite"/>
    </source>
</evidence>
<dbReference type="EC" id="2.1.2.11" evidence="3 6"/>
<keyword evidence="8" id="KW-0489">Methyltransferase</keyword>
<dbReference type="RefSeq" id="XP_013244467.1">
    <property type="nucleotide sequence ID" value="XM_013389013.1"/>
</dbReference>
<evidence type="ECO:0000256" key="4">
    <source>
        <dbReference type="ARBA" id="ARBA00022679"/>
    </source>
</evidence>
<comment type="similarity">
    <text evidence="2 6">Belongs to the PanB family.</text>
</comment>
<dbReference type="SUPFAM" id="SSF51621">
    <property type="entry name" value="Phosphoenolpyruvate/pyruvate domain"/>
    <property type="match status" value="1"/>
</dbReference>
<keyword evidence="9" id="KW-1185">Reference proteome</keyword>
<dbReference type="CDD" id="cd06557">
    <property type="entry name" value="KPHMT-like"/>
    <property type="match status" value="1"/>
</dbReference>
<sequence>MHPLPPPPPRQKTLFYLESLKKQNTPIVALTAFDYPSSLAVRSADVDLCLVGDSLANVALGYPTTRHVSLQEMIFACQAVQRGLGSPILAASARFASPLVVCDLPFGTFEVSVEEGTRAALRIIQEGKVDAIKIEGGEEIYPLVRTLTKFGIPVMGHVGLQPQKVSSTSGYRVQGRLARDAFTIYKQALELQAAGVFSLVLECVPSKLARYITENLDIPTIGIGAGSGTDGQVLVQSDMVGELTSPAHVLAGLAEAGSSESKQDPPLASNGKQVPVPHPNAPRPPKFVRTFTPGNSTIGALRQAAVQAYTEAVRRRDFPSEGAASNDQAAAAARAEEGPAPTGESYRMKKEEWAGFLELVAKDR</sequence>
<dbReference type="NCBIfam" id="TIGR00222">
    <property type="entry name" value="panB"/>
    <property type="match status" value="1"/>
</dbReference>
<dbReference type="GO" id="GO:0005739">
    <property type="term" value="C:mitochondrion"/>
    <property type="evidence" value="ECO:0007669"/>
    <property type="project" value="TreeGrafter"/>
</dbReference>
<dbReference type="GO" id="GO:0000287">
    <property type="term" value="F:magnesium ion binding"/>
    <property type="evidence" value="ECO:0007669"/>
    <property type="project" value="TreeGrafter"/>
</dbReference>
<dbReference type="GO" id="GO:0015940">
    <property type="term" value="P:pantothenate biosynthetic process"/>
    <property type="evidence" value="ECO:0007669"/>
    <property type="project" value="UniProtKB-UniPathway"/>
</dbReference>
<dbReference type="FunCoup" id="A0A066WBP0">
    <property type="interactions" value="274"/>
</dbReference>